<comment type="caution">
    <text evidence="10">The sequence shown here is derived from an EMBL/GenBank/DDBJ whole genome shotgun (WGS) entry which is preliminary data.</text>
</comment>
<dbReference type="Proteomes" id="UP000230973">
    <property type="component" value="Unassembled WGS sequence"/>
</dbReference>
<evidence type="ECO:0000313" key="11">
    <source>
        <dbReference type="Proteomes" id="UP000230973"/>
    </source>
</evidence>
<dbReference type="AlphaFoldDB" id="A0A2M7QAZ0"/>
<dbReference type="Gene3D" id="1.10.287.180">
    <property type="entry name" value="Transcription elongation factor, GreA/GreB, N-terminal domain"/>
    <property type="match status" value="1"/>
</dbReference>
<dbReference type="InterPro" id="IPR036953">
    <property type="entry name" value="GreA/GreB_C_sf"/>
</dbReference>
<feature type="domain" description="Transcription elongation factor GreA/GreB N-terminal" evidence="9">
    <location>
        <begin position="20"/>
        <end position="86"/>
    </location>
</feature>
<feature type="region of interest" description="Disordered" evidence="7">
    <location>
        <begin position="1"/>
        <end position="21"/>
    </location>
</feature>
<dbReference type="InterPro" id="IPR036805">
    <property type="entry name" value="Tscrpt_elong_fac_GreA/B_N_sf"/>
</dbReference>
<dbReference type="PROSITE" id="PS00829">
    <property type="entry name" value="GREAB_1"/>
    <property type="match status" value="1"/>
</dbReference>
<evidence type="ECO:0000259" key="9">
    <source>
        <dbReference type="Pfam" id="PF03449"/>
    </source>
</evidence>
<comment type="similarity">
    <text evidence="1">Belongs to the GreA/GreB family.</text>
</comment>
<evidence type="ECO:0000256" key="6">
    <source>
        <dbReference type="ARBA" id="ARBA00030776"/>
    </source>
</evidence>
<evidence type="ECO:0000256" key="4">
    <source>
        <dbReference type="ARBA" id="ARBA00023125"/>
    </source>
</evidence>
<dbReference type="GO" id="GO:0003677">
    <property type="term" value="F:DNA binding"/>
    <property type="evidence" value="ECO:0007669"/>
    <property type="project" value="UniProtKB-KW"/>
</dbReference>
<dbReference type="EMBL" id="PFLC01000033">
    <property type="protein sequence ID" value="PIY62672.1"/>
    <property type="molecule type" value="Genomic_DNA"/>
</dbReference>
<dbReference type="InterPro" id="IPR001437">
    <property type="entry name" value="Tscrpt_elong_fac_GreA/B_C"/>
</dbReference>
<keyword evidence="5" id="KW-0804">Transcription</keyword>
<evidence type="ECO:0000256" key="5">
    <source>
        <dbReference type="ARBA" id="ARBA00023163"/>
    </source>
</evidence>
<dbReference type="FunFam" id="1.10.287.180:FF:000001">
    <property type="entry name" value="Transcription elongation factor GreA"/>
    <property type="match status" value="1"/>
</dbReference>
<reference evidence="11" key="1">
    <citation type="submission" date="2017-09" db="EMBL/GenBank/DDBJ databases">
        <title>Depth-based differentiation of microbial function through sediment-hosted aquifers and enrichment of novel symbionts in the deep terrestrial subsurface.</title>
        <authorList>
            <person name="Probst A.J."/>
            <person name="Ladd B."/>
            <person name="Jarett J.K."/>
            <person name="Geller-Mcgrath D.E."/>
            <person name="Sieber C.M.K."/>
            <person name="Emerson J.B."/>
            <person name="Anantharaman K."/>
            <person name="Thomas B.C."/>
            <person name="Malmstrom R."/>
            <person name="Stieglmeier M."/>
            <person name="Klingl A."/>
            <person name="Woyke T."/>
            <person name="Ryan C.M."/>
            <person name="Banfield J.F."/>
        </authorList>
    </citation>
    <scope>NUCLEOTIDE SEQUENCE [LARGE SCALE GENOMIC DNA]</scope>
</reference>
<keyword evidence="3" id="KW-0805">Transcription regulation</keyword>
<evidence type="ECO:0000256" key="2">
    <source>
        <dbReference type="ARBA" id="ARBA00013729"/>
    </source>
</evidence>
<dbReference type="Pfam" id="PF03449">
    <property type="entry name" value="GreA_GreB_N"/>
    <property type="match status" value="1"/>
</dbReference>
<dbReference type="GO" id="GO:0070063">
    <property type="term" value="F:RNA polymerase binding"/>
    <property type="evidence" value="ECO:0007669"/>
    <property type="project" value="InterPro"/>
</dbReference>
<dbReference type="InterPro" id="IPR022691">
    <property type="entry name" value="Tscrpt_elong_fac_GreA/B_N"/>
</dbReference>
<feature type="domain" description="Transcription elongation factor GreA/GreB C-terminal" evidence="8">
    <location>
        <begin position="96"/>
        <end position="167"/>
    </location>
</feature>
<evidence type="ECO:0000313" key="10">
    <source>
        <dbReference type="EMBL" id="PIY62672.1"/>
    </source>
</evidence>
<dbReference type="GO" id="GO:0003746">
    <property type="term" value="F:translation elongation factor activity"/>
    <property type="evidence" value="ECO:0007669"/>
    <property type="project" value="UniProtKB-KW"/>
</dbReference>
<evidence type="ECO:0000256" key="3">
    <source>
        <dbReference type="ARBA" id="ARBA00023015"/>
    </source>
</evidence>
<protein>
    <recommendedName>
        <fullName evidence="2">Transcription elongation factor GreA</fullName>
    </recommendedName>
    <alternativeName>
        <fullName evidence="6">Transcript cleavage factor GreA</fullName>
    </alternativeName>
</protein>
<dbReference type="GO" id="GO:0032784">
    <property type="term" value="P:regulation of DNA-templated transcription elongation"/>
    <property type="evidence" value="ECO:0007669"/>
    <property type="project" value="InterPro"/>
</dbReference>
<evidence type="ECO:0000259" key="8">
    <source>
        <dbReference type="Pfam" id="PF01272"/>
    </source>
</evidence>
<sequence length="167" mass="18812">MQIPKRKSEQNRQHDNDLHLTPRRIRELKEELRKLEERVRPKVVEELTRAREMGDLSENAAYSYAKGRLAGIDRRIFEINDRIRNAITIEGGADSQGRIRIGATVTVEVGGRRRSFEITGSQETDPGSGRISHRSPVGSALLGHAVGETISVRASDREIEYLIVSVE</sequence>
<name>A0A2M7QAZ0_9BACT</name>
<dbReference type="SUPFAM" id="SSF46557">
    <property type="entry name" value="GreA transcript cleavage protein, N-terminal domain"/>
    <property type="match status" value="1"/>
</dbReference>
<keyword evidence="10" id="KW-0251">Elongation factor</keyword>
<evidence type="ECO:0000256" key="1">
    <source>
        <dbReference type="ARBA" id="ARBA00008213"/>
    </source>
</evidence>
<dbReference type="InterPro" id="IPR023459">
    <property type="entry name" value="Tscrpt_elong_fac_GreA/B_fam"/>
</dbReference>
<dbReference type="PANTHER" id="PTHR30437">
    <property type="entry name" value="TRANSCRIPTION ELONGATION FACTOR GREA"/>
    <property type="match status" value="1"/>
</dbReference>
<keyword evidence="10" id="KW-0648">Protein biosynthesis</keyword>
<dbReference type="SUPFAM" id="SSF54534">
    <property type="entry name" value="FKBP-like"/>
    <property type="match status" value="1"/>
</dbReference>
<keyword evidence="4" id="KW-0238">DNA-binding</keyword>
<gene>
    <name evidence="10" type="ORF">COY93_02640</name>
</gene>
<accession>A0A2M7QAZ0</accession>
<dbReference type="GO" id="GO:0006354">
    <property type="term" value="P:DNA-templated transcription elongation"/>
    <property type="evidence" value="ECO:0007669"/>
    <property type="project" value="TreeGrafter"/>
</dbReference>
<dbReference type="InterPro" id="IPR018151">
    <property type="entry name" value="TF_GreA/GreB_CS"/>
</dbReference>
<dbReference type="Pfam" id="PF01272">
    <property type="entry name" value="GreA_GreB"/>
    <property type="match status" value="1"/>
</dbReference>
<dbReference type="PANTHER" id="PTHR30437:SF6">
    <property type="entry name" value="TRANSCRIPTION ELONGATION FACTOR GREB"/>
    <property type="match status" value="1"/>
</dbReference>
<organism evidence="10 11">
    <name type="scientific">Candidatus Uhrbacteria bacterium CG_4_10_14_0_8_um_filter_58_22</name>
    <dbReference type="NCBI Taxonomy" id="1975029"/>
    <lineage>
        <taxon>Bacteria</taxon>
        <taxon>Candidatus Uhriibacteriota</taxon>
    </lineage>
</organism>
<dbReference type="PROSITE" id="PS00830">
    <property type="entry name" value="GREAB_2"/>
    <property type="match status" value="1"/>
</dbReference>
<proteinExistence type="inferred from homology"/>
<dbReference type="PIRSF" id="PIRSF006092">
    <property type="entry name" value="GreA_GreB"/>
    <property type="match status" value="1"/>
</dbReference>
<evidence type="ECO:0000256" key="7">
    <source>
        <dbReference type="SAM" id="MobiDB-lite"/>
    </source>
</evidence>
<dbReference type="Gene3D" id="3.10.50.30">
    <property type="entry name" value="Transcription elongation factor, GreA/GreB, C-terminal domain"/>
    <property type="match status" value="1"/>
</dbReference>